<proteinExistence type="inferred from homology"/>
<keyword evidence="2 6" id="KW-0698">rRNA processing</keyword>
<dbReference type="Gene3D" id="3.40.50.150">
    <property type="entry name" value="Vaccinia Virus protein VP39"/>
    <property type="match status" value="1"/>
</dbReference>
<evidence type="ECO:0000256" key="3">
    <source>
        <dbReference type="ARBA" id="ARBA00022603"/>
    </source>
</evidence>
<dbReference type="PANTHER" id="PTHR31760">
    <property type="entry name" value="S-ADENOSYL-L-METHIONINE-DEPENDENT METHYLTRANSFERASES SUPERFAMILY PROTEIN"/>
    <property type="match status" value="1"/>
</dbReference>
<keyword evidence="8" id="KW-1185">Reference proteome</keyword>
<sequence length="213" mass="23542">MSAEAEPLEAMPAYVTELFGDRTALAQRYAGHLATTGVEWGLIGPREVPRIWTRHILNCAVLAELLEAGDEVGDIGSGAGLPGLALALARPDVSFVLVEIMERRVEWLQMVVDDLGVENVRIVRARVEELVDEEMFTVVTARAVKSLSTLIEWTVPVLAPEGRILAIKGERAPEEAEKAAKLIRKRRLEGPVFHRLGSEHLDVPTTVVELRRR</sequence>
<dbReference type="NCBIfam" id="TIGR00138">
    <property type="entry name" value="rsmG_gidB"/>
    <property type="match status" value="1"/>
</dbReference>
<accession>A0ABP5I9H8</accession>
<organism evidence="7 8">
    <name type="scientific">Brevibacterium salitolerans</name>
    <dbReference type="NCBI Taxonomy" id="1403566"/>
    <lineage>
        <taxon>Bacteria</taxon>
        <taxon>Bacillati</taxon>
        <taxon>Actinomycetota</taxon>
        <taxon>Actinomycetes</taxon>
        <taxon>Micrococcales</taxon>
        <taxon>Brevibacteriaceae</taxon>
        <taxon>Brevibacterium</taxon>
    </lineage>
</organism>
<comment type="caution">
    <text evidence="6">Lacks conserved residue(s) required for the propagation of feature annotation.</text>
</comment>
<dbReference type="EMBL" id="BAAAPZ010000004">
    <property type="protein sequence ID" value="GAA2094884.1"/>
    <property type="molecule type" value="Genomic_DNA"/>
</dbReference>
<dbReference type="PANTHER" id="PTHR31760:SF0">
    <property type="entry name" value="S-ADENOSYL-L-METHIONINE-DEPENDENT METHYLTRANSFERASES SUPERFAMILY PROTEIN"/>
    <property type="match status" value="1"/>
</dbReference>
<keyword evidence="4 6" id="KW-0808">Transferase</keyword>
<evidence type="ECO:0000256" key="2">
    <source>
        <dbReference type="ARBA" id="ARBA00022552"/>
    </source>
</evidence>
<feature type="binding site" evidence="6">
    <location>
        <begin position="127"/>
        <end position="128"/>
    </location>
    <ligand>
        <name>S-adenosyl-L-methionine</name>
        <dbReference type="ChEBI" id="CHEBI:59789"/>
    </ligand>
</feature>
<gene>
    <name evidence="6 7" type="primary">rsmG</name>
    <name evidence="7" type="ORF">GCM10009823_14130</name>
</gene>
<evidence type="ECO:0000256" key="4">
    <source>
        <dbReference type="ARBA" id="ARBA00022679"/>
    </source>
</evidence>
<evidence type="ECO:0000256" key="1">
    <source>
        <dbReference type="ARBA" id="ARBA00022490"/>
    </source>
</evidence>
<dbReference type="CDD" id="cd02440">
    <property type="entry name" value="AdoMet_MTases"/>
    <property type="match status" value="1"/>
</dbReference>
<evidence type="ECO:0000313" key="8">
    <source>
        <dbReference type="Proteomes" id="UP001500984"/>
    </source>
</evidence>
<comment type="similarity">
    <text evidence="6">Belongs to the methyltransferase superfamily. RNA methyltransferase RsmG family.</text>
</comment>
<dbReference type="InterPro" id="IPR003682">
    <property type="entry name" value="rRNA_ssu_MeTfrase_G"/>
</dbReference>
<comment type="subcellular location">
    <subcellularLocation>
        <location evidence="6">Cytoplasm</location>
    </subcellularLocation>
</comment>
<dbReference type="EC" id="2.1.1.-" evidence="6"/>
<keyword evidence="3 6" id="KW-0489">Methyltransferase</keyword>
<comment type="caution">
    <text evidence="7">The sequence shown here is derived from an EMBL/GenBank/DDBJ whole genome shotgun (WGS) entry which is preliminary data.</text>
</comment>
<feature type="binding site" evidence="6">
    <location>
        <position position="81"/>
    </location>
    <ligand>
        <name>S-adenosyl-L-methionine</name>
        <dbReference type="ChEBI" id="CHEBI:59789"/>
    </ligand>
</feature>
<keyword evidence="5 6" id="KW-0949">S-adenosyl-L-methionine</keyword>
<dbReference type="Proteomes" id="UP001500984">
    <property type="component" value="Unassembled WGS sequence"/>
</dbReference>
<feature type="binding site" evidence="6">
    <location>
        <position position="142"/>
    </location>
    <ligand>
        <name>S-adenosyl-L-methionine</name>
        <dbReference type="ChEBI" id="CHEBI:59789"/>
    </ligand>
</feature>
<dbReference type="Pfam" id="PF02527">
    <property type="entry name" value="GidB"/>
    <property type="match status" value="1"/>
</dbReference>
<evidence type="ECO:0000256" key="5">
    <source>
        <dbReference type="ARBA" id="ARBA00022691"/>
    </source>
</evidence>
<evidence type="ECO:0000256" key="6">
    <source>
        <dbReference type="HAMAP-Rule" id="MF_00074"/>
    </source>
</evidence>
<dbReference type="RefSeq" id="WP_291791958.1">
    <property type="nucleotide sequence ID" value="NZ_BAAAPZ010000004.1"/>
</dbReference>
<dbReference type="HAMAP" id="MF_00074">
    <property type="entry name" value="16SrRNA_methyltr_G"/>
    <property type="match status" value="1"/>
</dbReference>
<comment type="function">
    <text evidence="6">Specifically methylates the N7 position of a guanine in 16S rRNA.</text>
</comment>
<name>A0ABP5I9H8_9MICO</name>
<protein>
    <recommendedName>
        <fullName evidence="6">Ribosomal RNA small subunit methyltransferase G</fullName>
        <ecNumber evidence="6">2.1.1.-</ecNumber>
    </recommendedName>
    <alternativeName>
        <fullName evidence="6">16S rRNA 7-methylguanosine methyltransferase</fullName>
        <shortName evidence="6">16S rRNA m7G methyltransferase</shortName>
    </alternativeName>
</protein>
<evidence type="ECO:0000313" key="7">
    <source>
        <dbReference type="EMBL" id="GAA2094884.1"/>
    </source>
</evidence>
<dbReference type="PIRSF" id="PIRSF003078">
    <property type="entry name" value="GidB"/>
    <property type="match status" value="1"/>
</dbReference>
<keyword evidence="1 6" id="KW-0963">Cytoplasm</keyword>
<dbReference type="SUPFAM" id="SSF53335">
    <property type="entry name" value="S-adenosyl-L-methionine-dependent methyltransferases"/>
    <property type="match status" value="1"/>
</dbReference>
<reference evidence="8" key="1">
    <citation type="journal article" date="2019" name="Int. J. Syst. Evol. Microbiol.">
        <title>The Global Catalogue of Microorganisms (GCM) 10K type strain sequencing project: providing services to taxonomists for standard genome sequencing and annotation.</title>
        <authorList>
            <consortium name="The Broad Institute Genomics Platform"/>
            <consortium name="The Broad Institute Genome Sequencing Center for Infectious Disease"/>
            <person name="Wu L."/>
            <person name="Ma J."/>
        </authorList>
    </citation>
    <scope>NUCLEOTIDE SEQUENCE [LARGE SCALE GENOMIC DNA]</scope>
    <source>
        <strain evidence="8">JCM 15900</strain>
    </source>
</reference>
<feature type="binding site" evidence="6">
    <location>
        <position position="76"/>
    </location>
    <ligand>
        <name>S-adenosyl-L-methionine</name>
        <dbReference type="ChEBI" id="CHEBI:59789"/>
    </ligand>
</feature>
<dbReference type="InterPro" id="IPR029063">
    <property type="entry name" value="SAM-dependent_MTases_sf"/>
</dbReference>